<accession>A0A4R9LQ77</accession>
<comment type="caution">
    <text evidence="1">The sequence shown here is derived from an EMBL/GenBank/DDBJ whole genome shotgun (WGS) entry which is preliminary data.</text>
</comment>
<dbReference type="Proteomes" id="UP000298264">
    <property type="component" value="Unassembled WGS sequence"/>
</dbReference>
<name>A0A4R9LQ77_9LEPT</name>
<reference evidence="1" key="1">
    <citation type="journal article" date="2019" name="PLoS Negl. Trop. Dis.">
        <title>Revisiting the worldwide diversity of Leptospira species in the environment.</title>
        <authorList>
            <person name="Vincent A.T."/>
            <person name="Schiettekatte O."/>
            <person name="Bourhy P."/>
            <person name="Veyrier F.J."/>
            <person name="Picardeau M."/>
        </authorList>
    </citation>
    <scope>NUCLEOTIDE SEQUENCE [LARGE SCALE GENOMIC DNA]</scope>
    <source>
        <strain evidence="1">201400974</strain>
    </source>
</reference>
<organism evidence="1 2">
    <name type="scientific">Leptospira ilyithenensis</name>
    <dbReference type="NCBI Taxonomy" id="2484901"/>
    <lineage>
        <taxon>Bacteria</taxon>
        <taxon>Pseudomonadati</taxon>
        <taxon>Spirochaetota</taxon>
        <taxon>Spirochaetia</taxon>
        <taxon>Leptospirales</taxon>
        <taxon>Leptospiraceae</taxon>
        <taxon>Leptospira</taxon>
    </lineage>
</organism>
<keyword evidence="2" id="KW-1185">Reference proteome</keyword>
<evidence type="ECO:0000313" key="2">
    <source>
        <dbReference type="Proteomes" id="UP000298264"/>
    </source>
</evidence>
<dbReference type="OrthoDB" id="9923558at2"/>
<evidence type="ECO:0000313" key="1">
    <source>
        <dbReference type="EMBL" id="TGN09775.1"/>
    </source>
</evidence>
<proteinExistence type="predicted"/>
<gene>
    <name evidence="1" type="ORF">EHS11_11880</name>
</gene>
<dbReference type="AlphaFoldDB" id="A0A4R9LQ77"/>
<dbReference type="RefSeq" id="WP_135764627.1">
    <property type="nucleotide sequence ID" value="NZ_RQHV01000050.1"/>
</dbReference>
<protein>
    <submittedName>
        <fullName evidence="1">Uncharacterized protein</fullName>
    </submittedName>
</protein>
<sequence length="59" mass="6786">MSLYNNLTPKRKLSEFCEAQGCESFGDQIIDGNLLCQDHVTEAYAMITQKAYNDKYVYI</sequence>
<dbReference type="EMBL" id="RQHV01000050">
    <property type="protein sequence ID" value="TGN09775.1"/>
    <property type="molecule type" value="Genomic_DNA"/>
</dbReference>